<feature type="transmembrane region" description="Helical" evidence="6">
    <location>
        <begin position="285"/>
        <end position="302"/>
    </location>
</feature>
<evidence type="ECO:0000256" key="2">
    <source>
        <dbReference type="ARBA" id="ARBA00022475"/>
    </source>
</evidence>
<organism evidence="7 8">
    <name type="scientific">Luteimonas galliterrae</name>
    <dbReference type="NCBI Taxonomy" id="2940486"/>
    <lineage>
        <taxon>Bacteria</taxon>
        <taxon>Pseudomonadati</taxon>
        <taxon>Pseudomonadota</taxon>
        <taxon>Gammaproteobacteria</taxon>
        <taxon>Lysobacterales</taxon>
        <taxon>Lysobacteraceae</taxon>
        <taxon>Luteimonas</taxon>
    </lineage>
</organism>
<keyword evidence="5 6" id="KW-0472">Membrane</keyword>
<dbReference type="Pfam" id="PF03706">
    <property type="entry name" value="LPG_synthase_TM"/>
    <property type="match status" value="1"/>
</dbReference>
<sequence>MKTRHPYWRRAGRIAFIAFLVVVTVLLVRYARSIDWNAVADAIAGYDAATLAMAVALALSSYLIYGGYDLCARAYAHHALSARRVMLIAAICYAFSLNIGAAVGSAGFRYRLYSRSGLAVGTINRIVAFSVSSNWLGYLLLAGALFGTRSVALPADWKIGVAGLQALGVAMLATVLAYLIACWWSHDRVFHVRGHHFRLPSPRLALLQLALAAANWSAMAAILYLLLQYRVDYAMVLGVLLLGAVATAIAHIPAGIGVLEAVFIALLGQTVAQPQLVAALLVYRAFYYLAPLIAASALYAAFEAKSRRSPHAARGM</sequence>
<feature type="transmembrane region" description="Helical" evidence="6">
    <location>
        <begin position="85"/>
        <end position="106"/>
    </location>
</feature>
<evidence type="ECO:0000256" key="6">
    <source>
        <dbReference type="SAM" id="Phobius"/>
    </source>
</evidence>
<feature type="transmembrane region" description="Helical" evidence="6">
    <location>
        <begin position="126"/>
        <end position="147"/>
    </location>
</feature>
<feature type="transmembrane region" description="Helical" evidence="6">
    <location>
        <begin position="43"/>
        <end position="65"/>
    </location>
</feature>
<keyword evidence="3 6" id="KW-0812">Transmembrane</keyword>
<feature type="transmembrane region" description="Helical" evidence="6">
    <location>
        <begin position="159"/>
        <end position="186"/>
    </location>
</feature>
<keyword evidence="2" id="KW-1003">Cell membrane</keyword>
<proteinExistence type="predicted"/>
<dbReference type="Proteomes" id="UP001431217">
    <property type="component" value="Unassembled WGS sequence"/>
</dbReference>
<evidence type="ECO:0000256" key="3">
    <source>
        <dbReference type="ARBA" id="ARBA00022692"/>
    </source>
</evidence>
<feature type="transmembrane region" description="Helical" evidence="6">
    <location>
        <begin position="206"/>
        <end position="227"/>
    </location>
</feature>
<reference evidence="7 8" key="1">
    <citation type="submission" date="2022-05" db="EMBL/GenBank/DDBJ databases">
        <title>Luteimonas sp. SX5, whole genome shotgun sequencing project.</title>
        <authorList>
            <person name="Zhao G."/>
            <person name="Shen L."/>
        </authorList>
    </citation>
    <scope>NUCLEOTIDE SEQUENCE [LARGE SCALE GENOMIC DNA]</scope>
    <source>
        <strain evidence="7 8">SX5</strain>
    </source>
</reference>
<accession>A0ABT0MGZ1</accession>
<evidence type="ECO:0000256" key="1">
    <source>
        <dbReference type="ARBA" id="ARBA00004651"/>
    </source>
</evidence>
<evidence type="ECO:0000256" key="4">
    <source>
        <dbReference type="ARBA" id="ARBA00022989"/>
    </source>
</evidence>
<evidence type="ECO:0000313" key="7">
    <source>
        <dbReference type="EMBL" id="MCL1634146.1"/>
    </source>
</evidence>
<dbReference type="PANTHER" id="PTHR39087:SF2">
    <property type="entry name" value="UPF0104 MEMBRANE PROTEIN MJ1595"/>
    <property type="match status" value="1"/>
</dbReference>
<comment type="caution">
    <text evidence="7">The sequence shown here is derived from an EMBL/GenBank/DDBJ whole genome shotgun (WGS) entry which is preliminary data.</text>
</comment>
<feature type="transmembrane region" description="Helical" evidence="6">
    <location>
        <begin position="239"/>
        <end position="265"/>
    </location>
</feature>
<protein>
    <submittedName>
        <fullName evidence="7">Lysylphosphatidylglycerol synthase domain-containing protein</fullName>
    </submittedName>
</protein>
<dbReference type="RefSeq" id="WP_249472390.1">
    <property type="nucleotide sequence ID" value="NZ_JAMBEP010000001.1"/>
</dbReference>
<gene>
    <name evidence="7" type="ORF">M2650_05805</name>
</gene>
<evidence type="ECO:0000313" key="8">
    <source>
        <dbReference type="Proteomes" id="UP001431217"/>
    </source>
</evidence>
<dbReference type="EMBL" id="JAMBEP010000001">
    <property type="protein sequence ID" value="MCL1634146.1"/>
    <property type="molecule type" value="Genomic_DNA"/>
</dbReference>
<name>A0ABT0MGZ1_9GAMM</name>
<evidence type="ECO:0000256" key="5">
    <source>
        <dbReference type="ARBA" id="ARBA00023136"/>
    </source>
</evidence>
<feature type="transmembrane region" description="Helical" evidence="6">
    <location>
        <begin position="12"/>
        <end position="31"/>
    </location>
</feature>
<dbReference type="InterPro" id="IPR022791">
    <property type="entry name" value="L-PG_synthase/AglD"/>
</dbReference>
<keyword evidence="4 6" id="KW-1133">Transmembrane helix</keyword>
<dbReference type="PANTHER" id="PTHR39087">
    <property type="entry name" value="UPF0104 MEMBRANE PROTEIN MJ1595"/>
    <property type="match status" value="1"/>
</dbReference>
<comment type="subcellular location">
    <subcellularLocation>
        <location evidence="1">Cell membrane</location>
        <topology evidence="1">Multi-pass membrane protein</topology>
    </subcellularLocation>
</comment>
<keyword evidence="8" id="KW-1185">Reference proteome</keyword>